<reference evidence="3 4" key="1">
    <citation type="submission" date="2010-04" db="EMBL/GenBank/DDBJ databases">
        <authorList>
            <person name="Qin X."/>
            <person name="Bachman B."/>
            <person name="Battles P."/>
            <person name="Bell A."/>
            <person name="Bess C."/>
            <person name="Bickham C."/>
            <person name="Chaboub L."/>
            <person name="Chen D."/>
            <person name="Coyle M."/>
            <person name="Deiros D.R."/>
            <person name="Dinh H."/>
            <person name="Forbes L."/>
            <person name="Fowler G."/>
            <person name="Francisco L."/>
            <person name="Fu Q."/>
            <person name="Gubbala S."/>
            <person name="Hale W."/>
            <person name="Han Y."/>
            <person name="Hemphill L."/>
            <person name="Highlander S.K."/>
            <person name="Hirani K."/>
            <person name="Hogues M."/>
            <person name="Jackson L."/>
            <person name="Jakkamsetti A."/>
            <person name="Javaid M."/>
            <person name="Jiang H."/>
            <person name="Korchina V."/>
            <person name="Kovar C."/>
            <person name="Lara F."/>
            <person name="Lee S."/>
            <person name="Mata R."/>
            <person name="Mathew T."/>
            <person name="Moen C."/>
            <person name="Morales K."/>
            <person name="Munidasa M."/>
            <person name="Nazareth L."/>
            <person name="Ngo R."/>
            <person name="Nguyen L."/>
            <person name="Okwuonu G."/>
            <person name="Ongeri F."/>
            <person name="Patil S."/>
            <person name="Petrosino J."/>
            <person name="Pham C."/>
            <person name="Pham P."/>
            <person name="Pu L.-L."/>
            <person name="Puazo M."/>
            <person name="Raj R."/>
            <person name="Reid J."/>
            <person name="Rouhana J."/>
            <person name="Saada N."/>
            <person name="Shang Y."/>
            <person name="Simmons D."/>
            <person name="Thornton R."/>
            <person name="Warren J."/>
            <person name="Weissenberger G."/>
            <person name="Zhang J."/>
            <person name="Zhang L."/>
            <person name="Zhou C."/>
            <person name="Zhu D."/>
            <person name="Muzny D."/>
            <person name="Worley K."/>
            <person name="Gibbs R."/>
        </authorList>
    </citation>
    <scope>NUCLEOTIDE SEQUENCE [LARGE SCALE GENOMIC DNA]</scope>
    <source>
        <strain evidence="3 4">ATCC 49957</strain>
    </source>
</reference>
<dbReference type="InterPro" id="IPR003786">
    <property type="entry name" value="FdhD"/>
</dbReference>
<dbReference type="EMBL" id="ADVL01000428">
    <property type="protein sequence ID" value="EFH11275.1"/>
    <property type="molecule type" value="Genomic_DNA"/>
</dbReference>
<dbReference type="InterPro" id="IPR016193">
    <property type="entry name" value="Cytidine_deaminase-like"/>
</dbReference>
<accession>D5RN42</accession>
<dbReference type="AlphaFoldDB" id="D5RN42"/>
<evidence type="ECO:0000313" key="3">
    <source>
        <dbReference type="EMBL" id="EFH11275.1"/>
    </source>
</evidence>
<evidence type="ECO:0000313" key="4">
    <source>
        <dbReference type="Proteomes" id="UP000005324"/>
    </source>
</evidence>
<keyword evidence="4" id="KW-1185">Reference proteome</keyword>
<dbReference type="PANTHER" id="PTHR30592">
    <property type="entry name" value="FORMATE DEHYDROGENASE"/>
    <property type="match status" value="1"/>
</dbReference>
<dbReference type="Pfam" id="PF02634">
    <property type="entry name" value="FdhD-NarQ"/>
    <property type="match status" value="1"/>
</dbReference>
<dbReference type="PANTHER" id="PTHR30592:SF1">
    <property type="entry name" value="SULFUR CARRIER PROTEIN FDHD"/>
    <property type="match status" value="1"/>
</dbReference>
<organism evidence="3 4">
    <name type="scientific">Pseudoroseomonas cervicalis ATCC 49957</name>
    <dbReference type="NCBI Taxonomy" id="525371"/>
    <lineage>
        <taxon>Bacteria</taxon>
        <taxon>Pseudomonadati</taxon>
        <taxon>Pseudomonadota</taxon>
        <taxon>Alphaproteobacteria</taxon>
        <taxon>Acetobacterales</taxon>
        <taxon>Roseomonadaceae</taxon>
        <taxon>Roseomonas</taxon>
    </lineage>
</organism>
<dbReference type="Gene3D" id="3.40.140.10">
    <property type="entry name" value="Cytidine Deaminase, domain 2"/>
    <property type="match status" value="1"/>
</dbReference>
<dbReference type="RefSeq" id="WP_007005433.1">
    <property type="nucleotide sequence ID" value="NZ_GG770782.1"/>
</dbReference>
<comment type="caution">
    <text evidence="3">The sequence shown here is derived from an EMBL/GenBank/DDBJ whole genome shotgun (WGS) entry which is preliminary data.</text>
</comment>
<dbReference type="Proteomes" id="UP000005324">
    <property type="component" value="Unassembled WGS sequence"/>
</dbReference>
<gene>
    <name evidence="3" type="primary">fdhD</name>
    <name evidence="3" type="ORF">HMPREF0731_2503</name>
</gene>
<name>D5RN42_9PROT</name>
<feature type="non-terminal residue" evidence="3">
    <location>
        <position position="1"/>
    </location>
</feature>
<evidence type="ECO:0000256" key="1">
    <source>
        <dbReference type="ARBA" id="ARBA00022490"/>
    </source>
</evidence>
<dbReference type="GO" id="GO:0006777">
    <property type="term" value="P:Mo-molybdopterin cofactor biosynthetic process"/>
    <property type="evidence" value="ECO:0007669"/>
    <property type="project" value="UniProtKB-KW"/>
</dbReference>
<dbReference type="SUPFAM" id="SSF53927">
    <property type="entry name" value="Cytidine deaminase-like"/>
    <property type="match status" value="1"/>
</dbReference>
<keyword evidence="2" id="KW-0501">Molybdenum cofactor biosynthesis</keyword>
<keyword evidence="1" id="KW-0963">Cytoplasm</keyword>
<dbReference type="GO" id="GO:0016783">
    <property type="term" value="F:sulfurtransferase activity"/>
    <property type="evidence" value="ECO:0007669"/>
    <property type="project" value="InterPro"/>
</dbReference>
<evidence type="ECO:0000256" key="2">
    <source>
        <dbReference type="ARBA" id="ARBA00023150"/>
    </source>
</evidence>
<dbReference type="HOGENOM" id="CLU_1879887_0_0_5"/>
<protein>
    <submittedName>
        <fullName evidence="3">Formate dehydrogenase accessory domain protein</fullName>
    </submittedName>
</protein>
<sequence length="135" mass="13687">AALAEGQALHQASHALHAAGFWVPGEGPGTGLLALREDVGRHNALDKLVGALVAQGIDPRRGAVLLTSRVSVEMVQKAAILGAPVLVAVSAPTALALRSAEACGMTLVARARGGRFDVFCHGGRIAYETGAAAAF</sequence>
<proteinExistence type="predicted"/>